<keyword evidence="4" id="KW-0539">Nucleus</keyword>
<name>A0A7J7LJI5_9MAGN</name>
<proteinExistence type="predicted"/>
<evidence type="ECO:0000256" key="5">
    <source>
        <dbReference type="SAM" id="MobiDB-lite"/>
    </source>
</evidence>
<reference evidence="7 8" key="1">
    <citation type="journal article" date="2020" name="IScience">
        <title>Genome Sequencing of the Endangered Kingdonia uniflora (Circaeasteraceae, Ranunculales) Reveals Potential Mechanisms of Evolutionary Specialization.</title>
        <authorList>
            <person name="Sun Y."/>
            <person name="Deng T."/>
            <person name="Zhang A."/>
            <person name="Moore M.J."/>
            <person name="Landis J.B."/>
            <person name="Lin N."/>
            <person name="Zhang H."/>
            <person name="Zhang X."/>
            <person name="Huang J."/>
            <person name="Zhang X."/>
            <person name="Sun H."/>
            <person name="Wang H."/>
        </authorList>
    </citation>
    <scope>NUCLEOTIDE SEQUENCE [LARGE SCALE GENOMIC DNA]</scope>
    <source>
        <strain evidence="7">TB1705</strain>
        <tissue evidence="7">Leaf</tissue>
    </source>
</reference>
<dbReference type="OrthoDB" id="6147534at2759"/>
<organism evidence="7 8">
    <name type="scientific">Kingdonia uniflora</name>
    <dbReference type="NCBI Taxonomy" id="39325"/>
    <lineage>
        <taxon>Eukaryota</taxon>
        <taxon>Viridiplantae</taxon>
        <taxon>Streptophyta</taxon>
        <taxon>Embryophyta</taxon>
        <taxon>Tracheophyta</taxon>
        <taxon>Spermatophyta</taxon>
        <taxon>Magnoliopsida</taxon>
        <taxon>Ranunculales</taxon>
        <taxon>Circaeasteraceae</taxon>
        <taxon>Kingdonia</taxon>
    </lineage>
</organism>
<keyword evidence="3" id="KW-0804">Transcription</keyword>
<dbReference type="EMBL" id="JACGCM010002249">
    <property type="protein sequence ID" value="KAF6142690.1"/>
    <property type="molecule type" value="Genomic_DNA"/>
</dbReference>
<dbReference type="AlphaFoldDB" id="A0A7J7LJI5"/>
<gene>
    <name evidence="7" type="ORF">GIB67_015176</name>
</gene>
<protein>
    <recommendedName>
        <fullName evidence="6">DUF7650 domain-containing protein</fullName>
    </recommendedName>
</protein>
<dbReference type="Pfam" id="PF24662">
    <property type="entry name" value="DUF7650"/>
    <property type="match status" value="1"/>
</dbReference>
<evidence type="ECO:0000313" key="7">
    <source>
        <dbReference type="EMBL" id="KAF6142690.1"/>
    </source>
</evidence>
<feature type="region of interest" description="Disordered" evidence="5">
    <location>
        <begin position="236"/>
        <end position="259"/>
    </location>
</feature>
<feature type="region of interest" description="Disordered" evidence="5">
    <location>
        <begin position="353"/>
        <end position="378"/>
    </location>
</feature>
<comment type="subcellular location">
    <subcellularLocation>
        <location evidence="1">Nucleus</location>
    </subcellularLocation>
</comment>
<accession>A0A7J7LJI5</accession>
<feature type="domain" description="DUF7650" evidence="6">
    <location>
        <begin position="75"/>
        <end position="161"/>
    </location>
</feature>
<evidence type="ECO:0000259" key="6">
    <source>
        <dbReference type="Pfam" id="PF24662"/>
    </source>
</evidence>
<evidence type="ECO:0000256" key="3">
    <source>
        <dbReference type="ARBA" id="ARBA00023163"/>
    </source>
</evidence>
<evidence type="ECO:0000256" key="4">
    <source>
        <dbReference type="ARBA" id="ARBA00023242"/>
    </source>
</evidence>
<dbReference type="GO" id="GO:0003714">
    <property type="term" value="F:transcription corepressor activity"/>
    <property type="evidence" value="ECO:0007669"/>
    <property type="project" value="TreeGrafter"/>
</dbReference>
<dbReference type="PANTHER" id="PTHR13859:SF11">
    <property type="entry name" value="GRUNGE, ISOFORM J"/>
    <property type="match status" value="1"/>
</dbReference>
<dbReference type="GO" id="GO:0005634">
    <property type="term" value="C:nucleus"/>
    <property type="evidence" value="ECO:0007669"/>
    <property type="project" value="UniProtKB-SubCell"/>
</dbReference>
<evidence type="ECO:0000256" key="2">
    <source>
        <dbReference type="ARBA" id="ARBA00023015"/>
    </source>
</evidence>
<evidence type="ECO:0000256" key="1">
    <source>
        <dbReference type="ARBA" id="ARBA00004123"/>
    </source>
</evidence>
<dbReference type="InterPro" id="IPR056067">
    <property type="entry name" value="DUF7650"/>
</dbReference>
<dbReference type="PANTHER" id="PTHR13859">
    <property type="entry name" value="ATROPHIN-RELATED"/>
    <property type="match status" value="1"/>
</dbReference>
<dbReference type="Proteomes" id="UP000541444">
    <property type="component" value="Unassembled WGS sequence"/>
</dbReference>
<keyword evidence="2" id="KW-0805">Transcription regulation</keyword>
<keyword evidence="8" id="KW-1185">Reference proteome</keyword>
<comment type="caution">
    <text evidence="7">The sequence shown here is derived from an EMBL/GenBank/DDBJ whole genome shotgun (WGS) entry which is preliminary data.</text>
</comment>
<feature type="compositionally biased region" description="Polar residues" evidence="5">
    <location>
        <begin position="353"/>
        <end position="373"/>
    </location>
</feature>
<sequence length="517" mass="57091">MFTEDKVSLEEYVSTLKGAVGISVLVEAVGIGKGKQDLIEPAKYQLVKSEPAKRVQNIPRPKVPVGNAWSSLTLENIIKFLTGDVRLSKSRSNDLFFEAVWPRLLERGWVSEKPKNCSYTSSKHSVVFLIPGVKKFSRKLVKGDDYFDSVMDVLNKVALEPGLIELEDEKNSVTEENGLCIDTKFDSDAEHSKDQRRSYLQPRLSNQNLNHMKFTVVDTSLDQEEDEISVRMLRSLPAETTTDTSSSTSLSSETDGSCEDPVDGLDASNMLLNDEVNTKIFSPSKSNFEGVLPGYGISISNGEVPVNELPTTTVPMDNDKDQQDASISAYTAKIIKCQFRLREKFAPSSYLSPTKRQRLTASSDEDSSGTTNYLLPDVNENMSSKVGISHDKVSTSSSSKGSPDDIIVEKFQTRALIDLNLPPIPLDFEAYESLTTEVEDEQSFQPNANQQPLSEDSNIANDVASAEILSVVTARRQGTRNRPLTTKALEALACGFLTPKPKRRRRGMGTIPPETSI</sequence>
<feature type="compositionally biased region" description="Low complexity" evidence="5">
    <location>
        <begin position="239"/>
        <end position="255"/>
    </location>
</feature>
<evidence type="ECO:0000313" key="8">
    <source>
        <dbReference type="Proteomes" id="UP000541444"/>
    </source>
</evidence>